<organism evidence="2 3">
    <name type="scientific">Pyrobaculum aerophilum</name>
    <dbReference type="NCBI Taxonomy" id="13773"/>
    <lineage>
        <taxon>Archaea</taxon>
        <taxon>Thermoproteota</taxon>
        <taxon>Thermoprotei</taxon>
        <taxon>Thermoproteales</taxon>
        <taxon>Thermoproteaceae</taxon>
        <taxon>Pyrobaculum</taxon>
    </lineage>
</organism>
<sequence>MDILTVKTYEDARQFLSELDRQINDLEALVKAVGDELEKLKPSLERYKRLQDLLKKFSGEAGEKSAPIEITGLQLYIDPNPMVRHEILEESYRHMVDLLSVLKKVREVAQSVIKEGGLESLRIVVQFKNGVPVKLIVLGQ</sequence>
<name>A0A371R596_9CREN</name>
<proteinExistence type="predicted"/>
<evidence type="ECO:0000313" key="2">
    <source>
        <dbReference type="EMBL" id="RFA99256.1"/>
    </source>
</evidence>
<protein>
    <submittedName>
        <fullName evidence="2">Uncharacterized protein</fullName>
    </submittedName>
</protein>
<comment type="caution">
    <text evidence="2">The sequence shown here is derived from an EMBL/GenBank/DDBJ whole genome shotgun (WGS) entry which is preliminary data.</text>
</comment>
<feature type="coiled-coil region" evidence="1">
    <location>
        <begin position="9"/>
        <end position="36"/>
    </location>
</feature>
<evidence type="ECO:0000313" key="3">
    <source>
        <dbReference type="Proteomes" id="UP000256877"/>
    </source>
</evidence>
<dbReference type="EMBL" id="NMUF01000008">
    <property type="protein sequence ID" value="RFA99256.1"/>
    <property type="molecule type" value="Genomic_DNA"/>
</dbReference>
<dbReference type="Proteomes" id="UP000256877">
    <property type="component" value="Unassembled WGS sequence"/>
</dbReference>
<dbReference type="RefSeq" id="WP_116430446.1">
    <property type="nucleotide sequence ID" value="NZ_NMUF01000008.1"/>
</dbReference>
<evidence type="ECO:0000256" key="1">
    <source>
        <dbReference type="SAM" id="Coils"/>
    </source>
</evidence>
<keyword evidence="1" id="KW-0175">Coiled coil</keyword>
<gene>
    <name evidence="2" type="ORF">CGL52_04500</name>
</gene>
<accession>A0A371R596</accession>
<dbReference type="AlphaFoldDB" id="A0A371R596"/>
<reference evidence="2 3" key="1">
    <citation type="submission" date="2017-07" db="EMBL/GenBank/DDBJ databases">
        <title>Draft genome sequence of aerobic hyperthermophilic archaea, Pyrobaculum aerophilum YKB31 and YKB32.</title>
        <authorList>
            <person name="Mochizuki T."/>
            <person name="Berliner A.J."/>
            <person name="Yoshida-Takashima Y."/>
            <person name="Takaki Y."/>
            <person name="Nunoura T."/>
            <person name="Takai K."/>
        </authorList>
    </citation>
    <scope>NUCLEOTIDE SEQUENCE [LARGE SCALE GENOMIC DNA]</scope>
    <source>
        <strain evidence="2 3">YKB32</strain>
    </source>
</reference>
<dbReference type="OrthoDB" id="27869at2157"/>